<dbReference type="PROSITE" id="PS00108">
    <property type="entry name" value="PROTEIN_KINASE_ST"/>
    <property type="match status" value="1"/>
</dbReference>
<sequence>MPSVLRFSPWNLILKESLSTFPAISNEVNGNLPPCNILELKKTVTILLKLQQALYCRPRDNISSSRLQQERQEARDDLLYTSQIWFPYFTCIVQRLYNVLCREVVLTYLKEQGAHWIVHEGPLTRPLTLHSSHYGSLMAADGPWPRCLHRAMGRTPQVQMCLHPVPVRSVFISCPTSRRWKISISSPSISAAPTPIRCGDLEDGLKSPNYRPRSRSLSGASSPLVAPVDNEILMMNSMYKERFPKAKIELESRLQAMELGKDCLEKHSKMSFLIITSMRLLTIKNTHGGCKYIAVCVIQWFGLVRVSSFCQAFNKIVRELLMIIARPARLLECLSEEGARVTSFREPKEEDFERIKIISNGAYGAVYLVKHKESQQRFAMKTICKHNLVLRNQVDQVFAERDILTFAENPFVVGMYCSFETKKHLCLVMEYVEGGDVATLLKKVGPLTTIWQGRLYFAEAVLAVEYLHSYGIVHRDIKPDNLLITSTGHIKLTDFGLSKVGIMSLTTNLYEGSVGKDTKQFQDQQVCGTPQYIAPEVILRQAEIEWPDGDDALREDAMDLISNLLVEDPMMRLGTTGSHEIKSHPYFTGMDWNGLLRQKAEFIPQLEGDEDTSYFDTRSDRYNHEVESGEDDESLPEFGNFSTCSPRYSRSYSSVSQSSDDSERRERSYSASLPITEPAPSTSPKIRRSSLLTIMHQRSCSPGRDKAQSKQVDSAPSTTPSPVATSSREASPRTRRIGKTFLRDVLPRFSISLEEDSAATTSSMDSQDSKGGQGSSPKENSKEGLQAERRSRPVVKSASSSGLSLVIPPGTSIGILFVVSIPHKSPRLGHWV</sequence>
<dbReference type="Pfam" id="PF08926">
    <property type="entry name" value="DUF1908"/>
    <property type="match status" value="1"/>
</dbReference>
<reference evidence="13 14" key="1">
    <citation type="journal article" date="2017" name="PLoS Biol.">
        <title>The sea cucumber genome provides insights into morphological evolution and visceral regeneration.</title>
        <authorList>
            <person name="Zhang X."/>
            <person name="Sun L."/>
            <person name="Yuan J."/>
            <person name="Sun Y."/>
            <person name="Gao Y."/>
            <person name="Zhang L."/>
            <person name="Li S."/>
            <person name="Dai H."/>
            <person name="Hamel J.F."/>
            <person name="Liu C."/>
            <person name="Yu Y."/>
            <person name="Liu S."/>
            <person name="Lin W."/>
            <person name="Guo K."/>
            <person name="Jin S."/>
            <person name="Xu P."/>
            <person name="Storey K.B."/>
            <person name="Huan P."/>
            <person name="Zhang T."/>
            <person name="Zhou Y."/>
            <person name="Zhang J."/>
            <person name="Lin C."/>
            <person name="Li X."/>
            <person name="Xing L."/>
            <person name="Huo D."/>
            <person name="Sun M."/>
            <person name="Wang L."/>
            <person name="Mercier A."/>
            <person name="Li F."/>
            <person name="Yang H."/>
            <person name="Xiang J."/>
        </authorList>
    </citation>
    <scope>NUCLEOTIDE SEQUENCE [LARGE SCALE GENOMIC DNA]</scope>
    <source>
        <strain evidence="13">Shaxun</strain>
        <tissue evidence="13">Muscle</tissue>
    </source>
</reference>
<evidence type="ECO:0000313" key="14">
    <source>
        <dbReference type="Proteomes" id="UP000230750"/>
    </source>
</evidence>
<name>A0A2G8LHS0_STIJA</name>
<comment type="caution">
    <text evidence="13">The sequence shown here is derived from an EMBL/GenBank/DDBJ whole genome shotgun (WGS) entry which is preliminary data.</text>
</comment>
<comment type="similarity">
    <text evidence="1">Belongs to the protein kinase superfamily. AGC Ser/Thr protein kinase family.</text>
</comment>
<evidence type="ECO:0000256" key="1">
    <source>
        <dbReference type="ARBA" id="ARBA00009903"/>
    </source>
</evidence>
<evidence type="ECO:0000256" key="6">
    <source>
        <dbReference type="ARBA" id="ARBA00022777"/>
    </source>
</evidence>
<dbReference type="GO" id="GO:0004674">
    <property type="term" value="F:protein serine/threonine kinase activity"/>
    <property type="evidence" value="ECO:0007669"/>
    <property type="project" value="UniProtKB-KW"/>
</dbReference>
<feature type="domain" description="AGC-kinase C-terminal" evidence="12">
    <location>
        <begin position="588"/>
        <end position="653"/>
    </location>
</feature>
<dbReference type="SUPFAM" id="SSF56112">
    <property type="entry name" value="Protein kinase-like (PK-like)"/>
    <property type="match status" value="1"/>
</dbReference>
<evidence type="ECO:0000256" key="8">
    <source>
        <dbReference type="ARBA" id="ARBA00047899"/>
    </source>
</evidence>
<dbReference type="STRING" id="307972.A0A2G8LHS0"/>
<keyword evidence="4" id="KW-0808">Transferase</keyword>
<feature type="compositionally biased region" description="Low complexity" evidence="10">
    <location>
        <begin position="714"/>
        <end position="727"/>
    </location>
</feature>
<evidence type="ECO:0000313" key="13">
    <source>
        <dbReference type="EMBL" id="PIK59730.1"/>
    </source>
</evidence>
<feature type="region of interest" description="Disordered" evidence="10">
    <location>
        <begin position="646"/>
        <end position="739"/>
    </location>
</feature>
<keyword evidence="14" id="KW-1185">Reference proteome</keyword>
<proteinExistence type="inferred from homology"/>
<dbReference type="InterPro" id="IPR000719">
    <property type="entry name" value="Prot_kinase_dom"/>
</dbReference>
<dbReference type="SMART" id="SM00220">
    <property type="entry name" value="S_TKc"/>
    <property type="match status" value="1"/>
</dbReference>
<evidence type="ECO:0000256" key="5">
    <source>
        <dbReference type="ARBA" id="ARBA00022741"/>
    </source>
</evidence>
<evidence type="ECO:0000259" key="12">
    <source>
        <dbReference type="PROSITE" id="PS51285"/>
    </source>
</evidence>
<feature type="compositionally biased region" description="Low complexity" evidence="10">
    <location>
        <begin position="646"/>
        <end position="659"/>
    </location>
</feature>
<feature type="domain" description="Protein kinase" evidence="11">
    <location>
        <begin position="352"/>
        <end position="686"/>
    </location>
</feature>
<dbReference type="AlphaFoldDB" id="A0A2G8LHS0"/>
<evidence type="ECO:0000256" key="4">
    <source>
        <dbReference type="ARBA" id="ARBA00022679"/>
    </source>
</evidence>
<feature type="compositionally biased region" description="Polar residues" evidence="10">
    <location>
        <begin position="679"/>
        <end position="700"/>
    </location>
</feature>
<evidence type="ECO:0000259" key="11">
    <source>
        <dbReference type="PROSITE" id="PS50011"/>
    </source>
</evidence>
<dbReference type="PANTHER" id="PTHR24356:SF414">
    <property type="entry name" value="NON-SPECIFIC SERINE_THREONINE PROTEIN KINASE"/>
    <property type="match status" value="1"/>
</dbReference>
<protein>
    <recommendedName>
        <fullName evidence="2">non-specific serine/threonine protein kinase</fullName>
        <ecNumber evidence="2">2.7.11.1</ecNumber>
    </recommendedName>
</protein>
<keyword evidence="5" id="KW-0547">Nucleotide-binding</keyword>
<dbReference type="Gene3D" id="1.10.510.10">
    <property type="entry name" value="Transferase(Phosphotransferase) domain 1"/>
    <property type="match status" value="2"/>
</dbReference>
<keyword evidence="3" id="KW-0723">Serine/threonine-protein kinase</keyword>
<evidence type="ECO:0000256" key="2">
    <source>
        <dbReference type="ARBA" id="ARBA00012513"/>
    </source>
</evidence>
<dbReference type="PROSITE" id="PS50011">
    <property type="entry name" value="PROTEIN_KINASE_DOM"/>
    <property type="match status" value="1"/>
</dbReference>
<dbReference type="InterPro" id="IPR015022">
    <property type="entry name" value="MAST_pre-PK_dom"/>
</dbReference>
<evidence type="ECO:0000256" key="7">
    <source>
        <dbReference type="ARBA" id="ARBA00022840"/>
    </source>
</evidence>
<dbReference type="GO" id="GO:0005524">
    <property type="term" value="F:ATP binding"/>
    <property type="evidence" value="ECO:0007669"/>
    <property type="project" value="UniProtKB-KW"/>
</dbReference>
<dbReference type="InterPro" id="IPR000961">
    <property type="entry name" value="AGC-kinase_C"/>
</dbReference>
<dbReference type="PROSITE" id="PS51285">
    <property type="entry name" value="AGC_KINASE_CTER"/>
    <property type="match status" value="1"/>
</dbReference>
<evidence type="ECO:0000256" key="3">
    <source>
        <dbReference type="ARBA" id="ARBA00022527"/>
    </source>
</evidence>
<keyword evidence="6 13" id="KW-0418">Kinase</keyword>
<dbReference type="OrthoDB" id="2156623at2759"/>
<dbReference type="InterPro" id="IPR011009">
    <property type="entry name" value="Kinase-like_dom_sf"/>
</dbReference>
<accession>A0A2G8LHS0</accession>
<dbReference type="PANTHER" id="PTHR24356">
    <property type="entry name" value="SERINE/THREONINE-PROTEIN KINASE"/>
    <property type="match status" value="1"/>
</dbReference>
<dbReference type="EC" id="2.7.11.1" evidence="2"/>
<keyword evidence="7" id="KW-0067">ATP-binding</keyword>
<dbReference type="Gene3D" id="3.30.200.20">
    <property type="entry name" value="Phosphorylase Kinase, domain 1"/>
    <property type="match status" value="1"/>
</dbReference>
<feature type="region of interest" description="Disordered" evidence="10">
    <location>
        <begin position="755"/>
        <end position="803"/>
    </location>
</feature>
<dbReference type="GO" id="GO:0000287">
    <property type="term" value="F:magnesium ion binding"/>
    <property type="evidence" value="ECO:0007669"/>
    <property type="project" value="InterPro"/>
</dbReference>
<dbReference type="FunFam" id="3.30.200.20:FF:000012">
    <property type="entry name" value="microtubule-associated serine/threonine-protein kinase 2 isoform X1"/>
    <property type="match status" value="1"/>
</dbReference>
<dbReference type="Proteomes" id="UP000230750">
    <property type="component" value="Unassembled WGS sequence"/>
</dbReference>
<dbReference type="InterPro" id="IPR008271">
    <property type="entry name" value="Ser/Thr_kinase_AS"/>
</dbReference>
<feature type="compositionally biased region" description="Basic and acidic residues" evidence="10">
    <location>
        <begin position="779"/>
        <end position="791"/>
    </location>
</feature>
<comment type="catalytic activity">
    <reaction evidence="9">
        <text>L-seryl-[protein] + ATP = O-phospho-L-seryl-[protein] + ADP + H(+)</text>
        <dbReference type="Rhea" id="RHEA:17989"/>
        <dbReference type="Rhea" id="RHEA-COMP:9863"/>
        <dbReference type="Rhea" id="RHEA-COMP:11604"/>
        <dbReference type="ChEBI" id="CHEBI:15378"/>
        <dbReference type="ChEBI" id="CHEBI:29999"/>
        <dbReference type="ChEBI" id="CHEBI:30616"/>
        <dbReference type="ChEBI" id="CHEBI:83421"/>
        <dbReference type="ChEBI" id="CHEBI:456216"/>
        <dbReference type="EC" id="2.7.11.1"/>
    </reaction>
</comment>
<dbReference type="InterPro" id="IPR050236">
    <property type="entry name" value="Ser_Thr_kinase_AGC"/>
</dbReference>
<dbReference type="EMBL" id="MRZV01000074">
    <property type="protein sequence ID" value="PIK59730.1"/>
    <property type="molecule type" value="Genomic_DNA"/>
</dbReference>
<gene>
    <name evidence="13" type="ORF">BSL78_03302</name>
</gene>
<comment type="catalytic activity">
    <reaction evidence="8">
        <text>L-threonyl-[protein] + ATP = O-phospho-L-threonyl-[protein] + ADP + H(+)</text>
        <dbReference type="Rhea" id="RHEA:46608"/>
        <dbReference type="Rhea" id="RHEA-COMP:11060"/>
        <dbReference type="Rhea" id="RHEA-COMP:11605"/>
        <dbReference type="ChEBI" id="CHEBI:15378"/>
        <dbReference type="ChEBI" id="CHEBI:30013"/>
        <dbReference type="ChEBI" id="CHEBI:30616"/>
        <dbReference type="ChEBI" id="CHEBI:61977"/>
        <dbReference type="ChEBI" id="CHEBI:456216"/>
        <dbReference type="EC" id="2.7.11.1"/>
    </reaction>
</comment>
<dbReference type="GO" id="GO:0035556">
    <property type="term" value="P:intracellular signal transduction"/>
    <property type="evidence" value="ECO:0007669"/>
    <property type="project" value="TreeGrafter"/>
</dbReference>
<organism evidence="13 14">
    <name type="scientific">Stichopus japonicus</name>
    <name type="common">Sea cucumber</name>
    <dbReference type="NCBI Taxonomy" id="307972"/>
    <lineage>
        <taxon>Eukaryota</taxon>
        <taxon>Metazoa</taxon>
        <taxon>Echinodermata</taxon>
        <taxon>Eleutherozoa</taxon>
        <taxon>Echinozoa</taxon>
        <taxon>Holothuroidea</taxon>
        <taxon>Aspidochirotacea</taxon>
        <taxon>Aspidochirotida</taxon>
        <taxon>Stichopodidae</taxon>
        <taxon>Apostichopus</taxon>
    </lineage>
</organism>
<dbReference type="Pfam" id="PF00069">
    <property type="entry name" value="Pkinase"/>
    <property type="match status" value="1"/>
</dbReference>
<evidence type="ECO:0000256" key="10">
    <source>
        <dbReference type="SAM" id="MobiDB-lite"/>
    </source>
</evidence>
<evidence type="ECO:0000256" key="9">
    <source>
        <dbReference type="ARBA" id="ARBA00048679"/>
    </source>
</evidence>